<comment type="caution">
    <text evidence="1">The sequence shown here is derived from an EMBL/GenBank/DDBJ whole genome shotgun (WGS) entry which is preliminary data.</text>
</comment>
<protein>
    <submittedName>
        <fullName evidence="1">Uncharacterized protein</fullName>
    </submittedName>
</protein>
<dbReference type="EMBL" id="JBHZPZ010000013">
    <property type="protein sequence ID" value="MFE3868708.1"/>
    <property type="molecule type" value="Genomic_DNA"/>
</dbReference>
<keyword evidence="2" id="KW-1185">Reference proteome</keyword>
<organism evidence="1 2">
    <name type="scientific">Flavobacterium xylosi</name>
    <dbReference type="NCBI Taxonomy" id="3230415"/>
    <lineage>
        <taxon>Bacteria</taxon>
        <taxon>Pseudomonadati</taxon>
        <taxon>Bacteroidota</taxon>
        <taxon>Flavobacteriia</taxon>
        <taxon>Flavobacteriales</taxon>
        <taxon>Flavobacteriaceae</taxon>
        <taxon>Flavobacterium</taxon>
    </lineage>
</organism>
<name>A0ABW6HXI6_9FLAO</name>
<accession>A0ABW6HXI6</accession>
<evidence type="ECO:0000313" key="2">
    <source>
        <dbReference type="Proteomes" id="UP001600109"/>
    </source>
</evidence>
<evidence type="ECO:0000313" key="1">
    <source>
        <dbReference type="EMBL" id="MFE3868708.1"/>
    </source>
</evidence>
<proteinExistence type="predicted"/>
<dbReference type="RefSeq" id="WP_379855318.1">
    <property type="nucleotide sequence ID" value="NZ_JBHZPZ010000013.1"/>
</dbReference>
<gene>
    <name evidence="1" type="ORF">ACFX5E_11565</name>
</gene>
<reference evidence="1 2" key="1">
    <citation type="submission" date="2024-06" db="EMBL/GenBank/DDBJ databases">
        <title>Flavobacterium spp. isolated from glacier.</title>
        <authorList>
            <person name="Han D."/>
        </authorList>
    </citation>
    <scope>NUCLEOTIDE SEQUENCE [LARGE SCALE GENOMIC DNA]</scope>
    <source>
        <strain evidence="1 2">LS2P90</strain>
    </source>
</reference>
<dbReference type="Proteomes" id="UP001600109">
    <property type="component" value="Unassembled WGS sequence"/>
</dbReference>
<sequence length="50" mass="6196">MRKVIYQIGVDFLGFPVYVEHYIYQDKLKDVQHEKKNHWVRVVEKIIKQH</sequence>